<dbReference type="EMBL" id="RQXV01000008">
    <property type="protein sequence ID" value="RRC98246.1"/>
    <property type="molecule type" value="Genomic_DNA"/>
</dbReference>
<feature type="transmembrane region" description="Helical" evidence="1">
    <location>
        <begin position="37"/>
        <end position="57"/>
    </location>
</feature>
<evidence type="ECO:0000256" key="1">
    <source>
        <dbReference type="SAM" id="Phobius"/>
    </source>
</evidence>
<keyword evidence="1" id="KW-0812">Transmembrane</keyword>
<gene>
    <name evidence="2" type="ORF">EHS89_14235</name>
</gene>
<evidence type="ECO:0000313" key="2">
    <source>
        <dbReference type="EMBL" id="RRC98246.1"/>
    </source>
</evidence>
<dbReference type="AlphaFoldDB" id="A0A3P1SM78"/>
<keyword evidence="1" id="KW-0472">Membrane</keyword>
<dbReference type="RefSeq" id="WP_124926826.1">
    <property type="nucleotide sequence ID" value="NZ_BMOH01000007.1"/>
</dbReference>
<evidence type="ECO:0000313" key="3">
    <source>
        <dbReference type="Proteomes" id="UP000267535"/>
    </source>
</evidence>
<dbReference type="Proteomes" id="UP000267535">
    <property type="component" value="Unassembled WGS sequence"/>
</dbReference>
<proteinExistence type="predicted"/>
<keyword evidence="3" id="KW-1185">Reference proteome</keyword>
<reference evidence="2 3" key="1">
    <citation type="submission" date="2018-11" db="EMBL/GenBank/DDBJ databases">
        <title>The draft genome sequence of Amphritea balenae JAMM 1525T.</title>
        <authorList>
            <person name="Fang Z."/>
            <person name="Zhang Y."/>
            <person name="Han X."/>
        </authorList>
    </citation>
    <scope>NUCLEOTIDE SEQUENCE [LARGE SCALE GENOMIC DNA]</scope>
    <source>
        <strain evidence="2 3">JAMM 1525</strain>
    </source>
</reference>
<protein>
    <submittedName>
        <fullName evidence="2">Uncharacterized protein</fullName>
    </submittedName>
</protein>
<organism evidence="2 3">
    <name type="scientific">Amphritea balenae</name>
    <dbReference type="NCBI Taxonomy" id="452629"/>
    <lineage>
        <taxon>Bacteria</taxon>
        <taxon>Pseudomonadati</taxon>
        <taxon>Pseudomonadota</taxon>
        <taxon>Gammaproteobacteria</taxon>
        <taxon>Oceanospirillales</taxon>
        <taxon>Oceanospirillaceae</taxon>
        <taxon>Amphritea</taxon>
    </lineage>
</organism>
<sequence>METEEGSTAYLDCVQNFEWFFSQQFCTVNLFFVDFPFVAFLIGLGIPFVTWLIQKLVSWLIDSRRQISGNWLLVIFEDNKPTKFDLYKLRQRRYSVTGTIRRLLSLEDQEQTKRRYGFVGYSDGGSLIYSFWPESKVTSSFGSCTLKLSENAEATYSGLYTRPFGVARAIRKGQTASIILTRSPEKVRELIGGLEQTKQEFVWRKTFGLFGREKL</sequence>
<accession>A0A3P1SM78</accession>
<name>A0A3P1SM78_9GAMM</name>
<keyword evidence="1" id="KW-1133">Transmembrane helix</keyword>
<comment type="caution">
    <text evidence="2">The sequence shown here is derived from an EMBL/GenBank/DDBJ whole genome shotgun (WGS) entry which is preliminary data.</text>
</comment>